<proteinExistence type="inferred from homology"/>
<dbReference type="InterPro" id="IPR036823">
    <property type="entry name" value="Ribosomal_uS7_dom_sf"/>
</dbReference>
<dbReference type="CDD" id="cd14868">
    <property type="entry name" value="uS7_Mitochondria_Fungi"/>
    <property type="match status" value="1"/>
</dbReference>
<evidence type="ECO:0000256" key="5">
    <source>
        <dbReference type="ARBA" id="ARBA00023274"/>
    </source>
</evidence>
<dbReference type="Proteomes" id="UP000277580">
    <property type="component" value="Unassembled WGS sequence"/>
</dbReference>
<feature type="compositionally biased region" description="Polar residues" evidence="8">
    <location>
        <begin position="99"/>
        <end position="109"/>
    </location>
</feature>
<comment type="function">
    <text evidence="6">Component of the mitochondrial ribosome (mitoribosome), a dedicated translation machinery responsible for the synthesis of mitochondrial genome-encoded proteins, including at least some of the essential transmembrane subunits of the mitochondrial respiratory chain. The mitoribosomes are attached to the mitochondrial inner membrane and translation products are cotranslationally integrated into the membrane.</text>
</comment>
<evidence type="ECO:0000313" key="10">
    <source>
        <dbReference type="EMBL" id="RPB11950.1"/>
    </source>
</evidence>
<dbReference type="AlphaFoldDB" id="A0A3N4KN65"/>
<dbReference type="SUPFAM" id="SSF47973">
    <property type="entry name" value="Ribosomal protein S7"/>
    <property type="match status" value="1"/>
</dbReference>
<dbReference type="InParanoid" id="A0A3N4KN65"/>
<dbReference type="EMBL" id="ML119132">
    <property type="protein sequence ID" value="RPB11950.1"/>
    <property type="molecule type" value="Genomic_DNA"/>
</dbReference>
<name>A0A3N4KN65_9PEZI</name>
<evidence type="ECO:0000256" key="7">
    <source>
        <dbReference type="ARBA" id="ARBA00039306"/>
    </source>
</evidence>
<feature type="region of interest" description="Disordered" evidence="8">
    <location>
        <begin position="90"/>
        <end position="109"/>
    </location>
</feature>
<dbReference type="OrthoDB" id="9972728at2759"/>
<evidence type="ECO:0000256" key="3">
    <source>
        <dbReference type="ARBA" id="ARBA00022980"/>
    </source>
</evidence>
<feature type="domain" description="Small ribosomal subunit protein uS7" evidence="9">
    <location>
        <begin position="159"/>
        <end position="311"/>
    </location>
</feature>
<dbReference type="InterPro" id="IPR023798">
    <property type="entry name" value="Ribosomal_uS7_dom"/>
</dbReference>
<dbReference type="STRING" id="1392247.A0A3N4KN65"/>
<evidence type="ECO:0000256" key="2">
    <source>
        <dbReference type="ARBA" id="ARBA00007151"/>
    </source>
</evidence>
<dbReference type="FunCoup" id="A0A3N4KN65">
    <property type="interactions" value="243"/>
</dbReference>
<keyword evidence="11" id="KW-1185">Reference proteome</keyword>
<dbReference type="InterPro" id="IPR047988">
    <property type="entry name" value="Ribosomal_uS7m_fungi"/>
</dbReference>
<dbReference type="Gene3D" id="1.10.455.10">
    <property type="entry name" value="Ribosomal protein S7 domain"/>
    <property type="match status" value="1"/>
</dbReference>
<gene>
    <name evidence="10" type="ORF">P167DRAFT_488620</name>
</gene>
<dbReference type="GO" id="GO:1990904">
    <property type="term" value="C:ribonucleoprotein complex"/>
    <property type="evidence" value="ECO:0007669"/>
    <property type="project" value="UniProtKB-KW"/>
</dbReference>
<evidence type="ECO:0000259" key="9">
    <source>
        <dbReference type="Pfam" id="PF00177"/>
    </source>
</evidence>
<evidence type="ECO:0000313" key="11">
    <source>
        <dbReference type="Proteomes" id="UP000277580"/>
    </source>
</evidence>
<evidence type="ECO:0000256" key="6">
    <source>
        <dbReference type="ARBA" id="ARBA00037226"/>
    </source>
</evidence>
<dbReference type="InterPro" id="IPR000235">
    <property type="entry name" value="Ribosomal_uS7"/>
</dbReference>
<evidence type="ECO:0000256" key="8">
    <source>
        <dbReference type="SAM" id="MobiDB-lite"/>
    </source>
</evidence>
<dbReference type="GO" id="GO:0005739">
    <property type="term" value="C:mitochondrion"/>
    <property type="evidence" value="ECO:0007669"/>
    <property type="project" value="UniProtKB-SubCell"/>
</dbReference>
<feature type="region of interest" description="Disordered" evidence="8">
    <location>
        <begin position="32"/>
        <end position="54"/>
    </location>
</feature>
<dbReference type="GO" id="GO:0005840">
    <property type="term" value="C:ribosome"/>
    <property type="evidence" value="ECO:0007669"/>
    <property type="project" value="UniProtKB-KW"/>
</dbReference>
<dbReference type="FunFam" id="1.10.455.10:FF:000006">
    <property type="entry name" value="37S ribosomal protein S7, mitochondrial"/>
    <property type="match status" value="1"/>
</dbReference>
<evidence type="ECO:0000256" key="1">
    <source>
        <dbReference type="ARBA" id="ARBA00004173"/>
    </source>
</evidence>
<keyword evidence="5" id="KW-0687">Ribonucleoprotein</keyword>
<accession>A0A3N4KN65</accession>
<evidence type="ECO:0000256" key="4">
    <source>
        <dbReference type="ARBA" id="ARBA00023128"/>
    </source>
</evidence>
<keyword evidence="4" id="KW-0496">Mitochondrion</keyword>
<comment type="similarity">
    <text evidence="2">Belongs to the universal ribosomal protein uS7 family.</text>
</comment>
<organism evidence="10 11">
    <name type="scientific">Morchella conica CCBAS932</name>
    <dbReference type="NCBI Taxonomy" id="1392247"/>
    <lineage>
        <taxon>Eukaryota</taxon>
        <taxon>Fungi</taxon>
        <taxon>Dikarya</taxon>
        <taxon>Ascomycota</taxon>
        <taxon>Pezizomycotina</taxon>
        <taxon>Pezizomycetes</taxon>
        <taxon>Pezizales</taxon>
        <taxon>Morchellaceae</taxon>
        <taxon>Morchella</taxon>
    </lineage>
</organism>
<sequence>MPPPRTLFLRTSTLRIATRPIHYPALLRCYSNKTSPQSTPPPKTPATPAQDALPHVSEEAAATAGITGETKPELEQGTPIQEMINRSAEARKNAPSVLKTPSNKRSYSTEVTPIDAGAGLEAPANILSMSLEEPLPPGAKFPLPTLPIPARGHLQYRYSPLMVQVTNFLMRHGKKATAQSVMDHVLSILRTKPAPKQSITYTPLIPGTPPLSSLPSDPLLYLQTAIDSVAPLMKIISVKGAGGAKDMIPSPLNIRQRRRMALEWIVAAADKKKDRSGLAERFADEIIAVVEGRSAAWDKRNQVHRTAIQSRANVVVDGRRQSKKNTRRFPYN</sequence>
<dbReference type="GO" id="GO:0006412">
    <property type="term" value="P:translation"/>
    <property type="evidence" value="ECO:0007669"/>
    <property type="project" value="InterPro"/>
</dbReference>
<reference evidence="10 11" key="1">
    <citation type="journal article" date="2018" name="Nat. Ecol. Evol.">
        <title>Pezizomycetes genomes reveal the molecular basis of ectomycorrhizal truffle lifestyle.</title>
        <authorList>
            <person name="Murat C."/>
            <person name="Payen T."/>
            <person name="Noel B."/>
            <person name="Kuo A."/>
            <person name="Morin E."/>
            <person name="Chen J."/>
            <person name="Kohler A."/>
            <person name="Krizsan K."/>
            <person name="Balestrini R."/>
            <person name="Da Silva C."/>
            <person name="Montanini B."/>
            <person name="Hainaut M."/>
            <person name="Levati E."/>
            <person name="Barry K.W."/>
            <person name="Belfiori B."/>
            <person name="Cichocki N."/>
            <person name="Clum A."/>
            <person name="Dockter R.B."/>
            <person name="Fauchery L."/>
            <person name="Guy J."/>
            <person name="Iotti M."/>
            <person name="Le Tacon F."/>
            <person name="Lindquist E.A."/>
            <person name="Lipzen A."/>
            <person name="Malagnac F."/>
            <person name="Mello A."/>
            <person name="Molinier V."/>
            <person name="Miyauchi S."/>
            <person name="Poulain J."/>
            <person name="Riccioni C."/>
            <person name="Rubini A."/>
            <person name="Sitrit Y."/>
            <person name="Splivallo R."/>
            <person name="Traeger S."/>
            <person name="Wang M."/>
            <person name="Zifcakova L."/>
            <person name="Wipf D."/>
            <person name="Zambonelli A."/>
            <person name="Paolocci F."/>
            <person name="Nowrousian M."/>
            <person name="Ottonello S."/>
            <person name="Baldrian P."/>
            <person name="Spatafora J.W."/>
            <person name="Henrissat B."/>
            <person name="Nagy L.G."/>
            <person name="Aury J.M."/>
            <person name="Wincker P."/>
            <person name="Grigoriev I.V."/>
            <person name="Bonfante P."/>
            <person name="Martin F.M."/>
        </authorList>
    </citation>
    <scope>NUCLEOTIDE SEQUENCE [LARGE SCALE GENOMIC DNA]</scope>
    <source>
        <strain evidence="10 11">CCBAS932</strain>
    </source>
</reference>
<keyword evidence="3 10" id="KW-0689">Ribosomal protein</keyword>
<dbReference type="Pfam" id="PF00177">
    <property type="entry name" value="Ribosomal_S7"/>
    <property type="match status" value="1"/>
</dbReference>
<comment type="subcellular location">
    <subcellularLocation>
        <location evidence="1">Mitochondrion</location>
    </subcellularLocation>
</comment>
<dbReference type="PANTHER" id="PTHR11205">
    <property type="entry name" value="RIBOSOMAL PROTEIN S7"/>
    <property type="match status" value="1"/>
</dbReference>
<protein>
    <recommendedName>
        <fullName evidence="7">Small ribosomal subunit protein uS7m</fullName>
    </recommendedName>
</protein>